<dbReference type="AlphaFoldDB" id="A0A563E7I1"/>
<dbReference type="GO" id="GO:0022857">
    <property type="term" value="F:transmembrane transporter activity"/>
    <property type="evidence" value="ECO:0007669"/>
    <property type="project" value="TreeGrafter"/>
</dbReference>
<comment type="caution">
    <text evidence="4">The sequence shown here is derived from an EMBL/GenBank/DDBJ whole genome shotgun (WGS) entry which is preliminary data.</text>
</comment>
<keyword evidence="5" id="KW-1185">Reference proteome</keyword>
<evidence type="ECO:0000313" key="5">
    <source>
        <dbReference type="Proteomes" id="UP000320244"/>
    </source>
</evidence>
<gene>
    <name evidence="4" type="ORF">FGL98_03015</name>
</gene>
<dbReference type="GO" id="GO:0005524">
    <property type="term" value="F:ATP binding"/>
    <property type="evidence" value="ECO:0007669"/>
    <property type="project" value="UniProtKB-KW"/>
</dbReference>
<organism evidence="4 5">
    <name type="scientific">Leekyejoonella antrihumi</name>
    <dbReference type="NCBI Taxonomy" id="1660198"/>
    <lineage>
        <taxon>Bacteria</taxon>
        <taxon>Bacillati</taxon>
        <taxon>Actinomycetota</taxon>
        <taxon>Actinomycetes</taxon>
        <taxon>Micrococcales</taxon>
        <taxon>Dermacoccaceae</taxon>
        <taxon>Leekyejoonella</taxon>
    </lineage>
</organism>
<dbReference type="Proteomes" id="UP000320244">
    <property type="component" value="Unassembled WGS sequence"/>
</dbReference>
<accession>A0A563E7I1</accession>
<keyword evidence="2 4" id="KW-0067">ATP-binding</keyword>
<evidence type="ECO:0000259" key="3">
    <source>
        <dbReference type="PROSITE" id="PS50893"/>
    </source>
</evidence>
<sequence>MTVDQVQPRGTSTLCAEGVRVAYGPVVALRDVSLTVHPGEFLAVTGPSGAGKSSLLWALGGALRPQAGVVTYGDEAIGDREGASRAGIVLVPQGNGLATTLTAMENALVPLLVAGVDPNEAHDRVQAALTAVGLEDSGNHLIEELSGGQQQRVAVARALATRGDIILADEPTSDLDSVNRERVMTLLREESAAGALVIMATHDPEAAAQTDAELALDEGAMSWKRPQPHRSPD</sequence>
<dbReference type="GO" id="GO:0005886">
    <property type="term" value="C:plasma membrane"/>
    <property type="evidence" value="ECO:0007669"/>
    <property type="project" value="TreeGrafter"/>
</dbReference>
<dbReference type="PROSITE" id="PS00211">
    <property type="entry name" value="ABC_TRANSPORTER_1"/>
    <property type="match status" value="1"/>
</dbReference>
<dbReference type="EMBL" id="VCQV01000003">
    <property type="protein sequence ID" value="TWP38213.1"/>
    <property type="molecule type" value="Genomic_DNA"/>
</dbReference>
<dbReference type="SMART" id="SM00382">
    <property type="entry name" value="AAA"/>
    <property type="match status" value="1"/>
</dbReference>
<proteinExistence type="predicted"/>
<reference evidence="4 5" key="2">
    <citation type="submission" date="2019-08" db="EMBL/GenBank/DDBJ databases">
        <title>Jejuicoccus antrihumi gen. nov., sp. nov., a new member of the family Dermacoccaceae isolated from a cave.</title>
        <authorList>
            <person name="Schumann P."/>
            <person name="Kim I.S."/>
        </authorList>
    </citation>
    <scope>NUCLEOTIDE SEQUENCE [LARGE SCALE GENOMIC DNA]</scope>
    <source>
        <strain evidence="4 5">C5-26</strain>
    </source>
</reference>
<evidence type="ECO:0000313" key="4">
    <source>
        <dbReference type="EMBL" id="TWP38213.1"/>
    </source>
</evidence>
<protein>
    <submittedName>
        <fullName evidence="4">ATP-binding cassette domain-containing protein</fullName>
    </submittedName>
</protein>
<dbReference type="InterPro" id="IPR017871">
    <property type="entry name" value="ABC_transporter-like_CS"/>
</dbReference>
<dbReference type="OrthoDB" id="3176024at2"/>
<name>A0A563E7I1_9MICO</name>
<dbReference type="Pfam" id="PF00005">
    <property type="entry name" value="ABC_tran"/>
    <property type="match status" value="1"/>
</dbReference>
<dbReference type="InterPro" id="IPR027417">
    <property type="entry name" value="P-loop_NTPase"/>
</dbReference>
<dbReference type="GO" id="GO:0016887">
    <property type="term" value="F:ATP hydrolysis activity"/>
    <property type="evidence" value="ECO:0007669"/>
    <property type="project" value="InterPro"/>
</dbReference>
<keyword evidence="1" id="KW-0547">Nucleotide-binding</keyword>
<dbReference type="InterPro" id="IPR003439">
    <property type="entry name" value="ABC_transporter-like_ATP-bd"/>
</dbReference>
<dbReference type="PANTHER" id="PTHR24220">
    <property type="entry name" value="IMPORT ATP-BINDING PROTEIN"/>
    <property type="match status" value="1"/>
</dbReference>
<evidence type="ECO:0000256" key="1">
    <source>
        <dbReference type="ARBA" id="ARBA00022741"/>
    </source>
</evidence>
<dbReference type="InterPro" id="IPR003593">
    <property type="entry name" value="AAA+_ATPase"/>
</dbReference>
<dbReference type="InterPro" id="IPR015854">
    <property type="entry name" value="ABC_transpr_LolD-like"/>
</dbReference>
<feature type="domain" description="ABC transporter" evidence="3">
    <location>
        <begin position="14"/>
        <end position="233"/>
    </location>
</feature>
<reference evidence="4 5" key="1">
    <citation type="submission" date="2019-05" db="EMBL/GenBank/DDBJ databases">
        <authorList>
            <person name="Lee S.D."/>
        </authorList>
    </citation>
    <scope>NUCLEOTIDE SEQUENCE [LARGE SCALE GENOMIC DNA]</scope>
    <source>
        <strain evidence="4 5">C5-26</strain>
    </source>
</reference>
<dbReference type="PROSITE" id="PS50893">
    <property type="entry name" value="ABC_TRANSPORTER_2"/>
    <property type="match status" value="1"/>
</dbReference>
<evidence type="ECO:0000256" key="2">
    <source>
        <dbReference type="ARBA" id="ARBA00022840"/>
    </source>
</evidence>
<dbReference type="SUPFAM" id="SSF52540">
    <property type="entry name" value="P-loop containing nucleoside triphosphate hydrolases"/>
    <property type="match status" value="1"/>
</dbReference>
<dbReference type="Gene3D" id="3.40.50.300">
    <property type="entry name" value="P-loop containing nucleotide triphosphate hydrolases"/>
    <property type="match status" value="1"/>
</dbReference>